<name>A0A0S4JJ72_BODSA</name>
<evidence type="ECO:0000256" key="1">
    <source>
        <dbReference type="SAM" id="Coils"/>
    </source>
</evidence>
<proteinExistence type="predicted"/>
<keyword evidence="1" id="KW-0175">Coiled coil</keyword>
<gene>
    <name evidence="3" type="ORF">BSAL_26535</name>
</gene>
<dbReference type="Proteomes" id="UP000051952">
    <property type="component" value="Unassembled WGS sequence"/>
</dbReference>
<feature type="region of interest" description="Disordered" evidence="2">
    <location>
        <begin position="312"/>
        <end position="340"/>
    </location>
</feature>
<dbReference type="AlphaFoldDB" id="A0A0S4JJ72"/>
<protein>
    <submittedName>
        <fullName evidence="3">Uncharacterized protein</fullName>
    </submittedName>
</protein>
<reference evidence="4" key="1">
    <citation type="submission" date="2015-09" db="EMBL/GenBank/DDBJ databases">
        <authorList>
            <consortium name="Pathogen Informatics"/>
        </authorList>
    </citation>
    <scope>NUCLEOTIDE SEQUENCE [LARGE SCALE GENOMIC DNA]</scope>
    <source>
        <strain evidence="4">Lake Konstanz</strain>
    </source>
</reference>
<accession>A0A0S4JJ72</accession>
<dbReference type="VEuPathDB" id="TriTrypDB:BSAL_26535"/>
<feature type="compositionally biased region" description="Low complexity" evidence="2">
    <location>
        <begin position="319"/>
        <end position="328"/>
    </location>
</feature>
<sequence>MSLSQMSSDDMHQTIKAEMYNVLNEIAQAQGHRSAIGASPLDAMTSEVAAMDRVQLLKERIATLEDALAKSETDRATTYMKLDNASRELQNAREDKLAMMHEYHDSNHGPVADAVAMLTAAQEDNHRLRHQLTLISERYDDEVPQLRSVVREQQLEIKRLKKASKSSSSAIANGKSEAVTIADLHYSNERLSAQLAKLQAQAAVTARGVVDEGKFRELEEAVLSLTNETSALETKMTRMKMQHEAEKRELHRALEVTQREFEAERAECDKVVEMMAGKIKSLIEQNQVLQGICDGMSGGGFTNDNGIEEITRVAGGGHSNNATNSSNNNGGGGGYSRAGSASADYLLSSSAARRTPRR</sequence>
<evidence type="ECO:0000313" key="4">
    <source>
        <dbReference type="Proteomes" id="UP000051952"/>
    </source>
</evidence>
<evidence type="ECO:0000256" key="2">
    <source>
        <dbReference type="SAM" id="MobiDB-lite"/>
    </source>
</evidence>
<organism evidence="3 4">
    <name type="scientific">Bodo saltans</name>
    <name type="common">Flagellated protozoan</name>
    <dbReference type="NCBI Taxonomy" id="75058"/>
    <lineage>
        <taxon>Eukaryota</taxon>
        <taxon>Discoba</taxon>
        <taxon>Euglenozoa</taxon>
        <taxon>Kinetoplastea</taxon>
        <taxon>Metakinetoplastina</taxon>
        <taxon>Eubodonida</taxon>
        <taxon>Bodonidae</taxon>
        <taxon>Bodo</taxon>
    </lineage>
</organism>
<keyword evidence="4" id="KW-1185">Reference proteome</keyword>
<feature type="coiled-coil region" evidence="1">
    <location>
        <begin position="181"/>
        <end position="267"/>
    </location>
</feature>
<feature type="coiled-coil region" evidence="1">
    <location>
        <begin position="54"/>
        <end position="102"/>
    </location>
</feature>
<dbReference type="EMBL" id="CYKH01001822">
    <property type="protein sequence ID" value="CUG90406.1"/>
    <property type="molecule type" value="Genomic_DNA"/>
</dbReference>
<evidence type="ECO:0000313" key="3">
    <source>
        <dbReference type="EMBL" id="CUG90406.1"/>
    </source>
</evidence>